<accession>A0A8C5FPF7</accession>
<feature type="domain" description="Glycoside hydrolase 35 catalytic" evidence="5">
    <location>
        <begin position="25"/>
        <end position="323"/>
    </location>
</feature>
<dbReference type="Pfam" id="PF21317">
    <property type="entry name" value="BetaGal_ABD_1"/>
    <property type="match status" value="1"/>
</dbReference>
<dbReference type="InterPro" id="IPR017853">
    <property type="entry name" value="GH"/>
</dbReference>
<dbReference type="Ensembl" id="ENSGMOT00000034004.1">
    <property type="protein sequence ID" value="ENSGMOP00000051801.1"/>
    <property type="gene ID" value="ENSGMOG00000023750.1"/>
</dbReference>
<reference evidence="8" key="2">
    <citation type="submission" date="2025-09" db="UniProtKB">
        <authorList>
            <consortium name="Ensembl"/>
        </authorList>
    </citation>
    <scope>IDENTIFICATION</scope>
</reference>
<keyword evidence="9" id="KW-1185">Reference proteome</keyword>
<name>A0A8C5FPF7_GADMO</name>
<feature type="domain" description="Beta-galactosidase 1-like first all-beta" evidence="6">
    <location>
        <begin position="338"/>
        <end position="437"/>
    </location>
</feature>
<dbReference type="InterPro" id="IPR001944">
    <property type="entry name" value="Glycoside_Hdrlase_35"/>
</dbReference>
<evidence type="ECO:0000259" key="6">
    <source>
        <dbReference type="Pfam" id="PF21317"/>
    </source>
</evidence>
<sequence>IYNWAVKPTLRRMSSGRGLMANSSQFTVEGKPFRILGGSIHYFRVPKAHWEDRLLKMKACGLNTLTTYVPWNLHEPERGMFNFQDQLDLKAYICLAAKLGLWVILRPGPYICAEWDLGGLPSWLLQDKHMQLRTTYPGFVSAVNAYFDKLIPLIKHLMFQGGGPIIAVQVENEYGSYAKDDKYMAFIKNCLLSRGITELLLTSDNWEGLKCGGVEEGIPGVLDTLPQRPLMVMEYWSGWFDVWGENHHIFQADDMLAVVSEILERGVSINLYMFHGGSSFGFMNGAMDFGTYKSQVNSYDYDAPLSEAGDYTPKYHVLRTLFKKPINMENLPVNNNNGQSYGYTLYETTITSGGTLHSMNNIRDRALVFVDRQPVGSLNYKTQELTIPDGKRTLTLLVENCGRVNYGKALDNQRKGLVGDITLNNAPLRDFTIYCLDMRPSFMKRLSSAPWKSVPHKPSFPGFFQATLHVEESPGDTFLNMSDWGKGVVLINGQNLGRHWFIGPQHYLYVPGPWLRRGENQVCSVRNSLILLI</sequence>
<dbReference type="Pfam" id="PF01301">
    <property type="entry name" value="Glyco_hydro_35"/>
    <property type="match status" value="1"/>
</dbReference>
<gene>
    <name evidence="8" type="primary">LOC115561349</name>
</gene>
<dbReference type="InterPro" id="IPR048913">
    <property type="entry name" value="BetaGal_gal-bd"/>
</dbReference>
<dbReference type="SUPFAM" id="SSF49785">
    <property type="entry name" value="Galactose-binding domain-like"/>
    <property type="match status" value="1"/>
</dbReference>
<comment type="similarity">
    <text evidence="1">Belongs to the glycosyl hydrolase 35 family.</text>
</comment>
<dbReference type="Gene3D" id="3.20.20.80">
    <property type="entry name" value="Glycosidases"/>
    <property type="match status" value="1"/>
</dbReference>
<dbReference type="GO" id="GO:0004565">
    <property type="term" value="F:beta-galactosidase activity"/>
    <property type="evidence" value="ECO:0007669"/>
    <property type="project" value="InterPro"/>
</dbReference>
<keyword evidence="3" id="KW-0326">Glycosidase</keyword>
<dbReference type="InterPro" id="IPR031330">
    <property type="entry name" value="Gly_Hdrlase_35_cat"/>
</dbReference>
<dbReference type="Gene3D" id="2.60.120.260">
    <property type="entry name" value="Galactose-binding domain-like"/>
    <property type="match status" value="2"/>
</dbReference>
<dbReference type="InterPro" id="IPR008979">
    <property type="entry name" value="Galactose-bd-like_sf"/>
</dbReference>
<dbReference type="InterPro" id="IPR026283">
    <property type="entry name" value="B-gal_1-like"/>
</dbReference>
<dbReference type="InterPro" id="IPR019801">
    <property type="entry name" value="Glyco_hydro_35_CS"/>
</dbReference>
<dbReference type="PIRSF" id="PIRSF006336">
    <property type="entry name" value="B-gal"/>
    <property type="match status" value="1"/>
</dbReference>
<evidence type="ECO:0000259" key="7">
    <source>
        <dbReference type="Pfam" id="PF21467"/>
    </source>
</evidence>
<evidence type="ECO:0000256" key="2">
    <source>
        <dbReference type="ARBA" id="ARBA00022801"/>
    </source>
</evidence>
<evidence type="ECO:0000256" key="4">
    <source>
        <dbReference type="PIRSR" id="PIRSR006336-1"/>
    </source>
</evidence>
<reference evidence="8" key="1">
    <citation type="submission" date="2025-08" db="UniProtKB">
        <authorList>
            <consortium name="Ensembl"/>
        </authorList>
    </citation>
    <scope>IDENTIFICATION</scope>
</reference>
<dbReference type="Proteomes" id="UP000694546">
    <property type="component" value="Chromosome 16"/>
</dbReference>
<proteinExistence type="inferred from homology"/>
<dbReference type="GO" id="GO:0005975">
    <property type="term" value="P:carbohydrate metabolic process"/>
    <property type="evidence" value="ECO:0007669"/>
    <property type="project" value="InterPro"/>
</dbReference>
<dbReference type="GeneTree" id="ENSGT00950000182942"/>
<evidence type="ECO:0000313" key="9">
    <source>
        <dbReference type="Proteomes" id="UP000694546"/>
    </source>
</evidence>
<keyword evidence="2" id="KW-0378">Hydrolase</keyword>
<evidence type="ECO:0000256" key="3">
    <source>
        <dbReference type="ARBA" id="ARBA00023295"/>
    </source>
</evidence>
<dbReference type="PRINTS" id="PR00742">
    <property type="entry name" value="GLHYDRLASE35"/>
</dbReference>
<dbReference type="InterPro" id="IPR048912">
    <property type="entry name" value="BetaGal1-like_ABD1"/>
</dbReference>
<dbReference type="AlphaFoldDB" id="A0A8C5FPF7"/>
<dbReference type="PANTHER" id="PTHR23421">
    <property type="entry name" value="BETA-GALACTOSIDASE RELATED"/>
    <property type="match status" value="1"/>
</dbReference>
<evidence type="ECO:0000256" key="1">
    <source>
        <dbReference type="ARBA" id="ARBA00009809"/>
    </source>
</evidence>
<dbReference type="Pfam" id="PF21467">
    <property type="entry name" value="BetaGal_gal-bd"/>
    <property type="match status" value="1"/>
</dbReference>
<feature type="active site" description="Nucleophile" evidence="4">
    <location>
        <position position="234"/>
    </location>
</feature>
<organism evidence="8 9">
    <name type="scientific">Gadus morhua</name>
    <name type="common">Atlantic cod</name>
    <dbReference type="NCBI Taxonomy" id="8049"/>
    <lineage>
        <taxon>Eukaryota</taxon>
        <taxon>Metazoa</taxon>
        <taxon>Chordata</taxon>
        <taxon>Craniata</taxon>
        <taxon>Vertebrata</taxon>
        <taxon>Euteleostomi</taxon>
        <taxon>Actinopterygii</taxon>
        <taxon>Neopterygii</taxon>
        <taxon>Teleostei</taxon>
        <taxon>Neoteleostei</taxon>
        <taxon>Acanthomorphata</taxon>
        <taxon>Zeiogadaria</taxon>
        <taxon>Gadariae</taxon>
        <taxon>Gadiformes</taxon>
        <taxon>Gadoidei</taxon>
        <taxon>Gadidae</taxon>
        <taxon>Gadus</taxon>
    </lineage>
</organism>
<evidence type="ECO:0000259" key="5">
    <source>
        <dbReference type="Pfam" id="PF01301"/>
    </source>
</evidence>
<feature type="domain" description="Beta-galactosidase galactose-binding" evidence="7">
    <location>
        <begin position="461"/>
        <end position="520"/>
    </location>
</feature>
<dbReference type="PROSITE" id="PS01182">
    <property type="entry name" value="GLYCOSYL_HYDROL_F35"/>
    <property type="match status" value="1"/>
</dbReference>
<evidence type="ECO:0000313" key="8">
    <source>
        <dbReference type="Ensembl" id="ENSGMOP00000051801.1"/>
    </source>
</evidence>
<dbReference type="SUPFAM" id="SSF51445">
    <property type="entry name" value="(Trans)glycosidases"/>
    <property type="match status" value="1"/>
</dbReference>
<feature type="active site" description="Proton donor" evidence="4">
    <location>
        <position position="173"/>
    </location>
</feature>
<protein>
    <submittedName>
        <fullName evidence="8">Si:dkey-224e22.2</fullName>
    </submittedName>
</protein>